<comment type="caution">
    <text evidence="1">The sequence shown here is derived from an EMBL/GenBank/DDBJ whole genome shotgun (WGS) entry which is preliminary data.</text>
</comment>
<evidence type="ECO:0000313" key="1">
    <source>
        <dbReference type="EMBL" id="GGK70921.1"/>
    </source>
</evidence>
<evidence type="ECO:0000313" key="2">
    <source>
        <dbReference type="Proteomes" id="UP000662111"/>
    </source>
</evidence>
<name>A0ABQ2FAV5_9MICO</name>
<protein>
    <submittedName>
        <fullName evidence="1">Antitoxin MazE</fullName>
    </submittedName>
</protein>
<dbReference type="Pfam" id="PF11455">
    <property type="entry name" value="MazE-like"/>
    <property type="match status" value="1"/>
</dbReference>
<proteinExistence type="predicted"/>
<dbReference type="RefSeq" id="WP_229665787.1">
    <property type="nucleotide sequence ID" value="NZ_BMLB01000003.1"/>
</dbReference>
<keyword evidence="2" id="KW-1185">Reference proteome</keyword>
<dbReference type="EMBL" id="BMLB01000003">
    <property type="protein sequence ID" value="GGK70921.1"/>
    <property type="molecule type" value="Genomic_DNA"/>
</dbReference>
<dbReference type="InterPro" id="IPR021558">
    <property type="entry name" value="MazE-like"/>
</dbReference>
<gene>
    <name evidence="1" type="primary">mazE</name>
    <name evidence="1" type="ORF">GCM10011509_19190</name>
</gene>
<reference evidence="2" key="1">
    <citation type="journal article" date="2019" name="Int. J. Syst. Evol. Microbiol.">
        <title>The Global Catalogue of Microorganisms (GCM) 10K type strain sequencing project: providing services to taxonomists for standard genome sequencing and annotation.</title>
        <authorList>
            <consortium name="The Broad Institute Genomics Platform"/>
            <consortium name="The Broad Institute Genome Sequencing Center for Infectious Disease"/>
            <person name="Wu L."/>
            <person name="Ma J."/>
        </authorList>
    </citation>
    <scope>NUCLEOTIDE SEQUENCE [LARGE SCALE GENOMIC DNA]</scope>
    <source>
        <strain evidence="2">CGMCC 1.5362</strain>
    </source>
</reference>
<organism evidence="1 2">
    <name type="scientific">Ornithinimicrobium pekingense</name>
    <dbReference type="NCBI Taxonomy" id="384677"/>
    <lineage>
        <taxon>Bacteria</taxon>
        <taxon>Bacillati</taxon>
        <taxon>Actinomycetota</taxon>
        <taxon>Actinomycetes</taxon>
        <taxon>Micrococcales</taxon>
        <taxon>Ornithinimicrobiaceae</taxon>
        <taxon>Ornithinimicrobium</taxon>
    </lineage>
</organism>
<accession>A0ABQ2FAV5</accession>
<dbReference type="Proteomes" id="UP000662111">
    <property type="component" value="Unassembled WGS sequence"/>
</dbReference>
<sequence length="83" mass="9764">MNPFRRTFVTCNVVGMTVKHRVSEYRRRMRARGLRPVQIWVPDVRSERFALEAERQAALVARADEQSDDQEFVEAVTAPWDEE</sequence>